<dbReference type="EMBL" id="ASHM01026178">
    <property type="protein sequence ID" value="PNX73535.1"/>
    <property type="molecule type" value="Genomic_DNA"/>
</dbReference>
<dbReference type="InterPro" id="IPR044210">
    <property type="entry name" value="Tfc3-like"/>
</dbReference>
<evidence type="ECO:0000313" key="2">
    <source>
        <dbReference type="EMBL" id="PNX76726.1"/>
    </source>
</evidence>
<dbReference type="ExpressionAtlas" id="A0A2K3L4S8">
    <property type="expression patterns" value="baseline"/>
</dbReference>
<organism evidence="1 3">
    <name type="scientific">Trifolium pratense</name>
    <name type="common">Red clover</name>
    <dbReference type="NCBI Taxonomy" id="57577"/>
    <lineage>
        <taxon>Eukaryota</taxon>
        <taxon>Viridiplantae</taxon>
        <taxon>Streptophyta</taxon>
        <taxon>Embryophyta</taxon>
        <taxon>Tracheophyta</taxon>
        <taxon>Spermatophyta</taxon>
        <taxon>Magnoliopsida</taxon>
        <taxon>eudicotyledons</taxon>
        <taxon>Gunneridae</taxon>
        <taxon>Pentapetalae</taxon>
        <taxon>rosids</taxon>
        <taxon>fabids</taxon>
        <taxon>Fabales</taxon>
        <taxon>Fabaceae</taxon>
        <taxon>Papilionoideae</taxon>
        <taxon>50 kb inversion clade</taxon>
        <taxon>NPAAA clade</taxon>
        <taxon>Hologalegina</taxon>
        <taxon>IRL clade</taxon>
        <taxon>Trifolieae</taxon>
        <taxon>Trifolium</taxon>
    </lineage>
</organism>
<name>A0A2K3L4S8_TRIPR</name>
<dbReference type="PANTHER" id="PTHR15180">
    <property type="entry name" value="GENERAL TRANSCRIPTION FACTOR 3C POLYPEPTIDE 1"/>
    <property type="match status" value="1"/>
</dbReference>
<accession>A0A2K3L4S8</accession>
<dbReference type="GO" id="GO:0003677">
    <property type="term" value="F:DNA binding"/>
    <property type="evidence" value="ECO:0007669"/>
    <property type="project" value="InterPro"/>
</dbReference>
<dbReference type="Proteomes" id="UP000236291">
    <property type="component" value="Unassembled WGS sequence"/>
</dbReference>
<reference evidence="1 3" key="1">
    <citation type="journal article" date="2014" name="Am. J. Bot.">
        <title>Genome assembly and annotation for red clover (Trifolium pratense; Fabaceae).</title>
        <authorList>
            <person name="Istvanek J."/>
            <person name="Jaros M."/>
            <person name="Krenek A."/>
            <person name="Repkova J."/>
        </authorList>
    </citation>
    <scope>NUCLEOTIDE SEQUENCE [LARGE SCALE GENOMIC DNA]</scope>
    <source>
        <strain evidence="3">cv. Tatra</strain>
        <tissue evidence="1">Young leaves</tissue>
    </source>
</reference>
<comment type="caution">
    <text evidence="1">The sequence shown here is derived from an EMBL/GenBank/DDBJ whole genome shotgun (WGS) entry which is preliminary data.</text>
</comment>
<feature type="non-terminal residue" evidence="1">
    <location>
        <position position="1"/>
    </location>
</feature>
<dbReference type="STRING" id="57577.A0A2K3L4S8"/>
<evidence type="ECO:0000313" key="1">
    <source>
        <dbReference type="EMBL" id="PNX73535.1"/>
    </source>
</evidence>
<protein>
    <submittedName>
        <fullName evidence="1">Uncharacterized protein</fullName>
    </submittedName>
</protein>
<dbReference type="PANTHER" id="PTHR15180:SF1">
    <property type="entry name" value="GENERAL TRANSCRIPTION FACTOR 3C POLYPEPTIDE 1"/>
    <property type="match status" value="1"/>
</dbReference>
<dbReference type="AlphaFoldDB" id="A0A2K3L4S8"/>
<dbReference type="GO" id="GO:0006384">
    <property type="term" value="P:transcription initiation at RNA polymerase III promoter"/>
    <property type="evidence" value="ECO:0007669"/>
    <property type="project" value="InterPro"/>
</dbReference>
<dbReference type="GO" id="GO:0042791">
    <property type="term" value="P:5S class rRNA transcription by RNA polymerase III"/>
    <property type="evidence" value="ECO:0007669"/>
    <property type="project" value="TreeGrafter"/>
</dbReference>
<gene>
    <name evidence="1" type="ORF">L195_g029437</name>
    <name evidence="2" type="ORF">L195_g032684</name>
</gene>
<evidence type="ECO:0000313" key="3">
    <source>
        <dbReference type="Proteomes" id="UP000236291"/>
    </source>
</evidence>
<reference evidence="1 3" key="2">
    <citation type="journal article" date="2017" name="Front. Plant Sci.">
        <title>Gene Classification and Mining of Molecular Markers Useful in Red Clover (Trifolium pratense) Breeding.</title>
        <authorList>
            <person name="Istvanek J."/>
            <person name="Dluhosova J."/>
            <person name="Dluhos P."/>
            <person name="Patkova L."/>
            <person name="Nedelnik J."/>
            <person name="Repkova J."/>
        </authorList>
    </citation>
    <scope>NUCLEOTIDE SEQUENCE [LARGE SCALE GENOMIC DNA]</scope>
    <source>
        <strain evidence="3">cv. Tatra</strain>
        <tissue evidence="1">Young leaves</tissue>
    </source>
</reference>
<proteinExistence type="predicted"/>
<sequence>VSGFHHVVQPSSNKTIKKSDNTCKLYKPKESDSASADAIRERNTDLDNVHKVTILNLPHEDVDHENQACDRNCMQNRFDSSRGDHEKEMLNFNSGELCKPILPWINGDGTINDIVFKGLRRRVLGKVMQNPGILEVYKYIVP</sequence>
<dbReference type="EMBL" id="ASHM01031174">
    <property type="protein sequence ID" value="PNX76726.1"/>
    <property type="molecule type" value="Genomic_DNA"/>
</dbReference>
<dbReference type="GO" id="GO:0000127">
    <property type="term" value="C:transcription factor TFIIIC complex"/>
    <property type="evidence" value="ECO:0007669"/>
    <property type="project" value="InterPro"/>
</dbReference>